<proteinExistence type="predicted"/>
<dbReference type="AlphaFoldDB" id="A0A7S8MVT9"/>
<dbReference type="EMBL" id="CP064760">
    <property type="protein sequence ID" value="QPE04167.1"/>
    <property type="molecule type" value="Genomic_DNA"/>
</dbReference>
<dbReference type="Proteomes" id="UP000594480">
    <property type="component" value="Chromosome"/>
</dbReference>
<reference evidence="1 2" key="1">
    <citation type="submission" date="2020-11" db="EMBL/GenBank/DDBJ databases">
        <title>Amino acid is mineralized and recycled by bacteria in oceanic microbiome.</title>
        <authorList>
            <person name="Zheng L.Y."/>
        </authorList>
    </citation>
    <scope>NUCLEOTIDE SEQUENCE [LARGE SCALE GENOMIC DNA]</scope>
    <source>
        <strain evidence="1 2">A32-1</strain>
    </source>
</reference>
<dbReference type="RefSeq" id="WP_195692257.1">
    <property type="nucleotide sequence ID" value="NZ_CP064760.1"/>
</dbReference>
<accession>A0A7S8MVT9</accession>
<organism evidence="1 2">
    <name type="scientific">Microbacterium schleiferi</name>
    <dbReference type="NCBI Taxonomy" id="69362"/>
    <lineage>
        <taxon>Bacteria</taxon>
        <taxon>Bacillati</taxon>
        <taxon>Actinomycetota</taxon>
        <taxon>Actinomycetes</taxon>
        <taxon>Micrococcales</taxon>
        <taxon>Microbacteriaceae</taxon>
        <taxon>Microbacterium</taxon>
    </lineage>
</organism>
<gene>
    <name evidence="1" type="ORF">IT882_13310</name>
</gene>
<dbReference type="KEGG" id="msf:IT882_13310"/>
<sequence length="126" mass="13961">MGAAELNQESFVMAVEDPYLTALIGTIEEPAGSSTAAQAGRLTIAWWDTHGTGPSCAELLNAMFTSIAWDDVIEDPGRTLLERREQTELIQRWLISYWTRLGAIAFIPGHDDVVRPGRIYPEPETD</sequence>
<evidence type="ECO:0000313" key="1">
    <source>
        <dbReference type="EMBL" id="QPE04167.1"/>
    </source>
</evidence>
<name>A0A7S8MVT9_9MICO</name>
<evidence type="ECO:0000313" key="2">
    <source>
        <dbReference type="Proteomes" id="UP000594480"/>
    </source>
</evidence>
<protein>
    <submittedName>
        <fullName evidence="1">Uncharacterized protein</fullName>
    </submittedName>
</protein>
<keyword evidence="2" id="KW-1185">Reference proteome</keyword>